<reference evidence="1 2" key="1">
    <citation type="submission" date="2019-06" db="EMBL/GenBank/DDBJ databases">
        <title>WGS assembly of Gossypium darwinii.</title>
        <authorList>
            <person name="Chen Z.J."/>
            <person name="Sreedasyam A."/>
            <person name="Ando A."/>
            <person name="Song Q."/>
            <person name="De L."/>
            <person name="Hulse-Kemp A."/>
            <person name="Ding M."/>
            <person name="Ye W."/>
            <person name="Kirkbride R."/>
            <person name="Jenkins J."/>
            <person name="Plott C."/>
            <person name="Lovell J."/>
            <person name="Lin Y.-M."/>
            <person name="Vaughn R."/>
            <person name="Liu B."/>
            <person name="Li W."/>
            <person name="Simpson S."/>
            <person name="Scheffler B."/>
            <person name="Saski C."/>
            <person name="Grover C."/>
            <person name="Hu G."/>
            <person name="Conover J."/>
            <person name="Carlson J."/>
            <person name="Shu S."/>
            <person name="Boston L."/>
            <person name="Williams M."/>
            <person name="Peterson D."/>
            <person name="Mcgee K."/>
            <person name="Jones D."/>
            <person name="Wendel J."/>
            <person name="Stelly D."/>
            <person name="Grimwood J."/>
            <person name="Schmutz J."/>
        </authorList>
    </citation>
    <scope>NUCLEOTIDE SEQUENCE [LARGE SCALE GENOMIC DNA]</scope>
    <source>
        <strain evidence="1">1808015.09</strain>
    </source>
</reference>
<gene>
    <name evidence="1" type="ORF">ES288_A11G258300v1</name>
</gene>
<sequence length="119" mass="13797">MYIVPQICGFIMKFTEVINSKGSHIDPSTAEGTFVMHFISESDPHKSQRICYREKLWSMLTADSARLVPRMWICPDDDKESGYCSGKEYDGSRIGEFRIECPKCQFEVKLMKLTMRDEI</sequence>
<name>A0A5D2ENX0_GOSDA</name>
<accession>A0A5D2ENX0</accession>
<evidence type="ECO:0000313" key="2">
    <source>
        <dbReference type="Proteomes" id="UP000323506"/>
    </source>
</evidence>
<organism evidence="1 2">
    <name type="scientific">Gossypium darwinii</name>
    <name type="common">Darwin's cotton</name>
    <name type="synonym">Gossypium barbadense var. darwinii</name>
    <dbReference type="NCBI Taxonomy" id="34276"/>
    <lineage>
        <taxon>Eukaryota</taxon>
        <taxon>Viridiplantae</taxon>
        <taxon>Streptophyta</taxon>
        <taxon>Embryophyta</taxon>
        <taxon>Tracheophyta</taxon>
        <taxon>Spermatophyta</taxon>
        <taxon>Magnoliopsida</taxon>
        <taxon>eudicotyledons</taxon>
        <taxon>Gunneridae</taxon>
        <taxon>Pentapetalae</taxon>
        <taxon>rosids</taxon>
        <taxon>malvids</taxon>
        <taxon>Malvales</taxon>
        <taxon>Malvaceae</taxon>
        <taxon>Malvoideae</taxon>
        <taxon>Gossypium</taxon>
    </lineage>
</organism>
<protein>
    <submittedName>
        <fullName evidence="1">Uncharacterized protein</fullName>
    </submittedName>
</protein>
<dbReference type="Proteomes" id="UP000323506">
    <property type="component" value="Chromosome A11"/>
</dbReference>
<proteinExistence type="predicted"/>
<evidence type="ECO:0000313" key="1">
    <source>
        <dbReference type="EMBL" id="TYG95316.1"/>
    </source>
</evidence>
<dbReference type="EMBL" id="CM017698">
    <property type="protein sequence ID" value="TYG95316.1"/>
    <property type="molecule type" value="Genomic_DNA"/>
</dbReference>
<keyword evidence="2" id="KW-1185">Reference proteome</keyword>
<dbReference type="AlphaFoldDB" id="A0A5D2ENX0"/>